<evidence type="ECO:0000256" key="1">
    <source>
        <dbReference type="ARBA" id="ARBA00005662"/>
    </source>
</evidence>
<sequence length="348" mass="38414">MIKKKIASVLVLSGLLIGLVNFSLPQSMVRAQAAKKAKTVKITISAAGDCTLGVDSRFNNRFNEKYNAKGSSYFLNKVKSVFSKDDLTIVNLEGTLTNSTNRARKKFTFKGKNEYTQILKKGSVEAVTVANNHSMDFGTQGFNDTKRAVRGAGIRCFGYDAISYKTIKGEKIAMIGVNALSSQGNKNAYVKSLINKAKKQKPNLIIIYFHWGIEGSSRPNSTQVQLAHNSINWGADLVLGSHPHVLQGIEKYKGKYIVYSMGNFCFGGNSNPRDKDTMIFQQTFTFKNKKLTSKKAAKVLPCSLSGVWNTNDFQPHLLTGSEKTRVRNKINARSSGMNTKIRQNGSLT</sequence>
<dbReference type="SMART" id="SM00854">
    <property type="entry name" value="PGA_cap"/>
    <property type="match status" value="1"/>
</dbReference>
<dbReference type="SUPFAM" id="SSF56300">
    <property type="entry name" value="Metallo-dependent phosphatases"/>
    <property type="match status" value="1"/>
</dbReference>
<dbReference type="PANTHER" id="PTHR33393">
    <property type="entry name" value="POLYGLUTAMINE SYNTHESIS ACCESSORY PROTEIN RV0574C-RELATED"/>
    <property type="match status" value="1"/>
</dbReference>
<evidence type="ECO:0000313" key="4">
    <source>
        <dbReference type="Proteomes" id="UP000460257"/>
    </source>
</evidence>
<evidence type="ECO:0000259" key="2">
    <source>
        <dbReference type="SMART" id="SM00854"/>
    </source>
</evidence>
<protein>
    <submittedName>
        <fullName evidence="3">CapA family protein</fullName>
    </submittedName>
</protein>
<gene>
    <name evidence="3" type="ORF">FRC54_02775</name>
</gene>
<keyword evidence="4" id="KW-1185">Reference proteome</keyword>
<comment type="caution">
    <text evidence="3">The sequence shown here is derived from an EMBL/GenBank/DDBJ whole genome shotgun (WGS) entry which is preliminary data.</text>
</comment>
<name>A0A6N7IX78_9FIRM</name>
<dbReference type="CDD" id="cd07381">
    <property type="entry name" value="MPP_CapA"/>
    <property type="match status" value="1"/>
</dbReference>
<accession>A0A6N7IX78</accession>
<proteinExistence type="inferred from homology"/>
<comment type="similarity">
    <text evidence="1">Belongs to the CapA family.</text>
</comment>
<dbReference type="AlphaFoldDB" id="A0A6N7IX78"/>
<dbReference type="PANTHER" id="PTHR33393:SF13">
    <property type="entry name" value="PGA BIOSYNTHESIS PROTEIN CAPA"/>
    <property type="match status" value="1"/>
</dbReference>
<feature type="domain" description="Capsule synthesis protein CapA" evidence="2">
    <location>
        <begin position="43"/>
        <end position="268"/>
    </location>
</feature>
<dbReference type="Gene3D" id="3.60.21.10">
    <property type="match status" value="1"/>
</dbReference>
<dbReference type="InterPro" id="IPR052169">
    <property type="entry name" value="CW_Biosynth-Accessory"/>
</dbReference>
<reference evidence="3" key="1">
    <citation type="journal article" date="2020" name="Appl. Environ. Microbiol.">
        <title>Medium-Chain Fatty Acid Synthesis by 'Candidatus Weimeria bifida' gen. nov., sp. nov., and 'Candidatus Pseudoramibacter fermentans' sp. nov.</title>
        <authorList>
            <person name="Scarborough M.J."/>
            <person name="Myers K.S."/>
            <person name="Donohue T.J."/>
            <person name="Noguera D.R."/>
        </authorList>
    </citation>
    <scope>NUCLEOTIDE SEQUENCE</scope>
    <source>
        <strain evidence="3">LCO1.1</strain>
    </source>
</reference>
<organism evidence="3 4">
    <name type="scientific">Candidatus Weimeria bifida</name>
    <dbReference type="NCBI Taxonomy" id="2599074"/>
    <lineage>
        <taxon>Bacteria</taxon>
        <taxon>Bacillati</taxon>
        <taxon>Bacillota</taxon>
        <taxon>Clostridia</taxon>
        <taxon>Lachnospirales</taxon>
        <taxon>Lachnospiraceae</taxon>
        <taxon>Candidatus Weimeria</taxon>
    </lineage>
</organism>
<dbReference type="EMBL" id="VOGC01000002">
    <property type="protein sequence ID" value="MQN00903.1"/>
    <property type="molecule type" value="Genomic_DNA"/>
</dbReference>
<dbReference type="Proteomes" id="UP000460257">
    <property type="component" value="Unassembled WGS sequence"/>
</dbReference>
<dbReference type="Pfam" id="PF09587">
    <property type="entry name" value="PGA_cap"/>
    <property type="match status" value="1"/>
</dbReference>
<dbReference type="InterPro" id="IPR029052">
    <property type="entry name" value="Metallo-depent_PP-like"/>
</dbReference>
<evidence type="ECO:0000313" key="3">
    <source>
        <dbReference type="EMBL" id="MQN00903.1"/>
    </source>
</evidence>
<dbReference type="InterPro" id="IPR019079">
    <property type="entry name" value="Capsule_synth_CapA"/>
</dbReference>